<sequence length="126" mass="14597">MRSSDNAFKLRLFVELLGKTRPNRDFVTGFHKRKKKRRKEAQQKLQEAERRKLIEARKKRKLEREFVIYGGAPPESNAGLDESDDCVVNEEEDLTTSVSGTQLVHCYLLSLYLLTGKCLTPQQRDV</sequence>
<proteinExistence type="predicted"/>
<accession>A0ACC0AAH2</accession>
<evidence type="ECO:0000313" key="1">
    <source>
        <dbReference type="EMBL" id="KAI5656972.1"/>
    </source>
</evidence>
<comment type="caution">
    <text evidence="1">The sequence shown here is derived from an EMBL/GenBank/DDBJ whole genome shotgun (WGS) entry which is preliminary data.</text>
</comment>
<gene>
    <name evidence="1" type="ORF">M9H77_25765</name>
</gene>
<organism evidence="1 2">
    <name type="scientific">Catharanthus roseus</name>
    <name type="common">Madagascar periwinkle</name>
    <name type="synonym">Vinca rosea</name>
    <dbReference type="NCBI Taxonomy" id="4058"/>
    <lineage>
        <taxon>Eukaryota</taxon>
        <taxon>Viridiplantae</taxon>
        <taxon>Streptophyta</taxon>
        <taxon>Embryophyta</taxon>
        <taxon>Tracheophyta</taxon>
        <taxon>Spermatophyta</taxon>
        <taxon>Magnoliopsida</taxon>
        <taxon>eudicotyledons</taxon>
        <taxon>Gunneridae</taxon>
        <taxon>Pentapetalae</taxon>
        <taxon>asterids</taxon>
        <taxon>lamiids</taxon>
        <taxon>Gentianales</taxon>
        <taxon>Apocynaceae</taxon>
        <taxon>Rauvolfioideae</taxon>
        <taxon>Vinceae</taxon>
        <taxon>Catharanthinae</taxon>
        <taxon>Catharanthus</taxon>
    </lineage>
</organism>
<dbReference type="Proteomes" id="UP001060085">
    <property type="component" value="Linkage Group LG06"/>
</dbReference>
<evidence type="ECO:0000313" key="2">
    <source>
        <dbReference type="Proteomes" id="UP001060085"/>
    </source>
</evidence>
<protein>
    <submittedName>
        <fullName evidence="1">Uncharacterized protein</fullName>
    </submittedName>
</protein>
<reference evidence="2" key="1">
    <citation type="journal article" date="2023" name="Nat. Plants">
        <title>Single-cell RNA sequencing provides a high-resolution roadmap for understanding the multicellular compartmentation of specialized metabolism.</title>
        <authorList>
            <person name="Sun S."/>
            <person name="Shen X."/>
            <person name="Li Y."/>
            <person name="Li Y."/>
            <person name="Wang S."/>
            <person name="Li R."/>
            <person name="Zhang H."/>
            <person name="Shen G."/>
            <person name="Guo B."/>
            <person name="Wei J."/>
            <person name="Xu J."/>
            <person name="St-Pierre B."/>
            <person name="Chen S."/>
            <person name="Sun C."/>
        </authorList>
    </citation>
    <scope>NUCLEOTIDE SEQUENCE [LARGE SCALE GENOMIC DNA]</scope>
</reference>
<keyword evidence="2" id="KW-1185">Reference proteome</keyword>
<dbReference type="EMBL" id="CM044706">
    <property type="protein sequence ID" value="KAI5656972.1"/>
    <property type="molecule type" value="Genomic_DNA"/>
</dbReference>
<name>A0ACC0AAH2_CATRO</name>